<accession>A0A517MMZ2</accession>
<evidence type="ECO:0000313" key="2">
    <source>
        <dbReference type="EMBL" id="QDS96241.1"/>
    </source>
</evidence>
<evidence type="ECO:0000313" key="3">
    <source>
        <dbReference type="Proteomes" id="UP000320672"/>
    </source>
</evidence>
<dbReference type="Proteomes" id="UP000320672">
    <property type="component" value="Chromosome"/>
</dbReference>
<dbReference type="RefSeq" id="WP_145354412.1">
    <property type="nucleotide sequence ID" value="NZ_CP036262.1"/>
</dbReference>
<organism evidence="2 3">
    <name type="scientific">Roseimaritima multifibrata</name>
    <dbReference type="NCBI Taxonomy" id="1930274"/>
    <lineage>
        <taxon>Bacteria</taxon>
        <taxon>Pseudomonadati</taxon>
        <taxon>Planctomycetota</taxon>
        <taxon>Planctomycetia</taxon>
        <taxon>Pirellulales</taxon>
        <taxon>Pirellulaceae</taxon>
        <taxon>Roseimaritima</taxon>
    </lineage>
</organism>
<keyword evidence="3" id="KW-1185">Reference proteome</keyword>
<proteinExistence type="predicted"/>
<dbReference type="AlphaFoldDB" id="A0A517MMZ2"/>
<gene>
    <name evidence="2" type="ORF">FF011L_50490</name>
</gene>
<feature type="region of interest" description="Disordered" evidence="1">
    <location>
        <begin position="223"/>
        <end position="281"/>
    </location>
</feature>
<dbReference type="KEGG" id="rml:FF011L_50490"/>
<reference evidence="2 3" key="1">
    <citation type="submission" date="2019-02" db="EMBL/GenBank/DDBJ databases">
        <title>Deep-cultivation of Planctomycetes and their phenomic and genomic characterization uncovers novel biology.</title>
        <authorList>
            <person name="Wiegand S."/>
            <person name="Jogler M."/>
            <person name="Boedeker C."/>
            <person name="Pinto D."/>
            <person name="Vollmers J."/>
            <person name="Rivas-Marin E."/>
            <person name="Kohn T."/>
            <person name="Peeters S.H."/>
            <person name="Heuer A."/>
            <person name="Rast P."/>
            <person name="Oberbeckmann S."/>
            <person name="Bunk B."/>
            <person name="Jeske O."/>
            <person name="Meyerdierks A."/>
            <person name="Storesund J.E."/>
            <person name="Kallscheuer N."/>
            <person name="Luecker S."/>
            <person name="Lage O.M."/>
            <person name="Pohl T."/>
            <person name="Merkel B.J."/>
            <person name="Hornburger P."/>
            <person name="Mueller R.-W."/>
            <person name="Bruemmer F."/>
            <person name="Labrenz M."/>
            <person name="Spormann A.M."/>
            <person name="Op den Camp H."/>
            <person name="Overmann J."/>
            <person name="Amann R."/>
            <person name="Jetten M.S.M."/>
            <person name="Mascher T."/>
            <person name="Medema M.H."/>
            <person name="Devos D.P."/>
            <person name="Kaster A.-K."/>
            <person name="Ovreas L."/>
            <person name="Rohde M."/>
            <person name="Galperin M.Y."/>
            <person name="Jogler C."/>
        </authorList>
    </citation>
    <scope>NUCLEOTIDE SEQUENCE [LARGE SCALE GENOMIC DNA]</scope>
    <source>
        <strain evidence="2 3">FF011L</strain>
    </source>
</reference>
<evidence type="ECO:0000256" key="1">
    <source>
        <dbReference type="SAM" id="MobiDB-lite"/>
    </source>
</evidence>
<sequence length="281" mass="31493">MVATRAVEASAVERSAESESVGGMPSTRWRWILSGLILWHLWAVVGEPVEFITRLPFNADGSPAGVALNTPVRRYSEFLYMNHGYAFFAPDPGPSHLIDVHVQRPDGAETSVLYPDLESQWPRLLYHRHFMLTEFLNNVHAAPIPAEVKEREPDEMVRRWQASRDQYESIRDSFRRHLAGKAGVPVDQITVDRVEHRAPFVPEYLRDQVRLRDPRLYVNLLDEAMPPEPYPPAAYQPDPVPRENLPVGSPAAVEGSAVDGPAVDDSAGDDSVGDDLQGEQQ</sequence>
<dbReference type="OrthoDB" id="276990at2"/>
<dbReference type="EMBL" id="CP036262">
    <property type="protein sequence ID" value="QDS96241.1"/>
    <property type="molecule type" value="Genomic_DNA"/>
</dbReference>
<feature type="compositionally biased region" description="Low complexity" evidence="1">
    <location>
        <begin position="256"/>
        <end position="265"/>
    </location>
</feature>
<protein>
    <submittedName>
        <fullName evidence="2">Uncharacterized protein</fullName>
    </submittedName>
</protein>
<feature type="compositionally biased region" description="Acidic residues" evidence="1">
    <location>
        <begin position="266"/>
        <end position="281"/>
    </location>
</feature>
<name>A0A517MMZ2_9BACT</name>